<comment type="caution">
    <text evidence="1">The sequence shown here is derived from an EMBL/GenBank/DDBJ whole genome shotgun (WGS) entry which is preliminary data.</text>
</comment>
<accession>A0ABW7J9X1</accession>
<organism evidence="1 2">
    <name type="scientific">Vibrio jasicida</name>
    <dbReference type="NCBI Taxonomy" id="766224"/>
    <lineage>
        <taxon>Bacteria</taxon>
        <taxon>Pseudomonadati</taxon>
        <taxon>Pseudomonadota</taxon>
        <taxon>Gammaproteobacteria</taxon>
        <taxon>Vibrionales</taxon>
        <taxon>Vibrionaceae</taxon>
        <taxon>Vibrio</taxon>
    </lineage>
</organism>
<dbReference type="Proteomes" id="UP001607221">
    <property type="component" value="Unassembled WGS sequence"/>
</dbReference>
<name>A0ABW7J9X1_9VIBR</name>
<dbReference type="RefSeq" id="WP_394632523.1">
    <property type="nucleotide sequence ID" value="NZ_JBIHSE010000002.1"/>
</dbReference>
<dbReference type="EMBL" id="JBIHSE010000002">
    <property type="protein sequence ID" value="MFH0273147.1"/>
    <property type="molecule type" value="Genomic_DNA"/>
</dbReference>
<reference evidence="1 2" key="1">
    <citation type="submission" date="2024-10" db="EMBL/GenBank/DDBJ databases">
        <authorList>
            <person name="Yibar A."/>
            <person name="Saticioglu I.B."/>
            <person name="Duman M."/>
            <person name="Ajmi N."/>
            <person name="Gurler F."/>
            <person name="Ay H."/>
            <person name="Onuk E."/>
            <person name="Guler S."/>
            <person name="Romalde J.L."/>
        </authorList>
    </citation>
    <scope>NUCLEOTIDE SEQUENCE [LARGE SCALE GENOMIC DNA]</scope>
    <source>
        <strain evidence="1 2">1-TCBS-A</strain>
    </source>
</reference>
<gene>
    <name evidence="1" type="ORF">ACGRHZ_17890</name>
</gene>
<protein>
    <submittedName>
        <fullName evidence="1">Uncharacterized protein</fullName>
    </submittedName>
</protein>
<evidence type="ECO:0000313" key="2">
    <source>
        <dbReference type="Proteomes" id="UP001607221"/>
    </source>
</evidence>
<evidence type="ECO:0000313" key="1">
    <source>
        <dbReference type="EMBL" id="MFH0273147.1"/>
    </source>
</evidence>
<keyword evidence="2" id="KW-1185">Reference proteome</keyword>
<proteinExistence type="predicted"/>
<sequence length="335" mass="38407">MAKKLEFGNYTLKFGEQKVLLDLYDEVVFPSFLEMKYKRKIKNKGEFFFLDTEVIKLVDDKDEPVVGISGRIVKNTKLRREQIFRGQGLVEDHEELETAPSSTFLLILNNHRLIFCKEVPGAPTISNFCSTSAHFIKIAHQEFIEAQFAEAKAAKEFNPDLERVTKISLLDKYPRPDLRITPLTDTEDLRHFVNRFAQIDKLSIKLLPTNREEIDNDDFWRDFGRRKDKMNSPTTRVEFYNNGDGLDLEAVYEETSSATSFGNSEISIRGHNGDGDTLKGDNTDFDLSVEMDEMPREPKQAAEAKYQVFMNLADQGTITLPALGYKSCIAFRMKS</sequence>